<dbReference type="Pfam" id="PF13426">
    <property type="entry name" value="PAS_9"/>
    <property type="match status" value="1"/>
</dbReference>
<comment type="caution">
    <text evidence="8">The sequence shown here is derived from an EMBL/GenBank/DDBJ whole genome shotgun (WGS) entry which is preliminary data.</text>
</comment>
<feature type="domain" description="Histidine kinase" evidence="6">
    <location>
        <begin position="1640"/>
        <end position="1856"/>
    </location>
</feature>
<dbReference type="PROSITE" id="PS50011">
    <property type="entry name" value="PROTEIN_KINASE_DOM"/>
    <property type="match status" value="1"/>
</dbReference>
<dbReference type="SMART" id="SM00091">
    <property type="entry name" value="PAS"/>
    <property type="match status" value="1"/>
</dbReference>
<dbReference type="GO" id="GO:0000155">
    <property type="term" value="F:phosphorelay sensor kinase activity"/>
    <property type="evidence" value="ECO:0007669"/>
    <property type="project" value="InterPro"/>
</dbReference>
<dbReference type="Gene3D" id="3.30.450.20">
    <property type="entry name" value="PAS domain"/>
    <property type="match status" value="1"/>
</dbReference>
<dbReference type="InterPro" id="IPR011009">
    <property type="entry name" value="Kinase-like_dom_sf"/>
</dbReference>
<dbReference type="InterPro" id="IPR053159">
    <property type="entry name" value="Hybrid_Histidine_Kinase"/>
</dbReference>
<dbReference type="InterPro" id="IPR000719">
    <property type="entry name" value="Prot_kinase_dom"/>
</dbReference>
<evidence type="ECO:0000313" key="8">
    <source>
        <dbReference type="EMBL" id="NVD42872.1"/>
    </source>
</evidence>
<dbReference type="SMART" id="SM00388">
    <property type="entry name" value="HisKA"/>
    <property type="match status" value="1"/>
</dbReference>
<evidence type="ECO:0000313" key="9">
    <source>
        <dbReference type="Proteomes" id="UP000520198"/>
    </source>
</evidence>
<dbReference type="EMBL" id="JABWDU010000011">
    <property type="protein sequence ID" value="NVD42872.1"/>
    <property type="molecule type" value="Genomic_DNA"/>
</dbReference>
<evidence type="ECO:0000259" key="7">
    <source>
        <dbReference type="PROSITE" id="PS50112"/>
    </source>
</evidence>
<name>A0A7Y6UR18_9HYPH</name>
<evidence type="ECO:0000259" key="6">
    <source>
        <dbReference type="PROSITE" id="PS50109"/>
    </source>
</evidence>
<dbReference type="InterPro" id="IPR036890">
    <property type="entry name" value="HATPase_C_sf"/>
</dbReference>
<dbReference type="InterPro" id="IPR041664">
    <property type="entry name" value="AAA_16"/>
</dbReference>
<evidence type="ECO:0000259" key="5">
    <source>
        <dbReference type="PROSITE" id="PS50011"/>
    </source>
</evidence>
<keyword evidence="9" id="KW-1185">Reference proteome</keyword>
<dbReference type="InterPro" id="IPR003018">
    <property type="entry name" value="GAF"/>
</dbReference>
<organism evidence="8 9">
    <name type="scientific">Ensifer oleiphilus</name>
    <dbReference type="NCBI Taxonomy" id="2742698"/>
    <lineage>
        <taxon>Bacteria</taxon>
        <taxon>Pseudomonadati</taxon>
        <taxon>Pseudomonadota</taxon>
        <taxon>Alphaproteobacteria</taxon>
        <taxon>Hyphomicrobiales</taxon>
        <taxon>Rhizobiaceae</taxon>
        <taxon>Sinorhizobium/Ensifer group</taxon>
        <taxon>Ensifer</taxon>
    </lineage>
</organism>
<dbReference type="Pfam" id="PF13191">
    <property type="entry name" value="AAA_16"/>
    <property type="match status" value="1"/>
</dbReference>
<proteinExistence type="predicted"/>
<dbReference type="SMART" id="SM00387">
    <property type="entry name" value="HATPase_c"/>
    <property type="match status" value="1"/>
</dbReference>
<dbReference type="PROSITE" id="PS50109">
    <property type="entry name" value="HIS_KIN"/>
    <property type="match status" value="1"/>
</dbReference>
<gene>
    <name evidence="8" type="ORF">HT585_28800</name>
</gene>
<dbReference type="PROSITE" id="PS50112">
    <property type="entry name" value="PAS"/>
    <property type="match status" value="1"/>
</dbReference>
<dbReference type="InterPro" id="IPR004358">
    <property type="entry name" value="Sig_transdc_His_kin-like_C"/>
</dbReference>
<dbReference type="InterPro" id="IPR005467">
    <property type="entry name" value="His_kinase_dom"/>
</dbReference>
<dbReference type="InterPro" id="IPR003594">
    <property type="entry name" value="HATPase_dom"/>
</dbReference>
<dbReference type="Gene3D" id="3.30.450.40">
    <property type="match status" value="1"/>
</dbReference>
<feature type="domain" description="Protein kinase" evidence="5">
    <location>
        <begin position="1"/>
        <end position="300"/>
    </location>
</feature>
<keyword evidence="3" id="KW-0597">Phosphoprotein</keyword>
<dbReference type="Pfam" id="PF00069">
    <property type="entry name" value="Pkinase"/>
    <property type="match status" value="1"/>
</dbReference>
<evidence type="ECO:0000256" key="3">
    <source>
        <dbReference type="ARBA" id="ARBA00022553"/>
    </source>
</evidence>
<dbReference type="CDD" id="cd00130">
    <property type="entry name" value="PAS"/>
    <property type="match status" value="1"/>
</dbReference>
<reference evidence="8 9" key="1">
    <citation type="submission" date="2020-06" db="EMBL/GenBank/DDBJ databases">
        <authorList>
            <person name="Grouzdev D.S."/>
        </authorList>
    </citation>
    <scope>NUCLEOTIDE SEQUENCE [LARGE SCALE GENOMIC DNA]</scope>
    <source>
        <strain evidence="8 9">HO-A22</strain>
    </source>
</reference>
<protein>
    <recommendedName>
        <fullName evidence="2">histidine kinase</fullName>
        <ecNumber evidence="2">2.7.13.3</ecNumber>
    </recommendedName>
</protein>
<keyword evidence="4" id="KW-0175">Coiled coil</keyword>
<dbReference type="InterPro" id="IPR000014">
    <property type="entry name" value="PAS"/>
</dbReference>
<dbReference type="Gene3D" id="1.10.287.130">
    <property type="match status" value="1"/>
</dbReference>
<dbReference type="SUPFAM" id="SSF56112">
    <property type="entry name" value="Protein kinase-like (PK-like)"/>
    <property type="match status" value="1"/>
</dbReference>
<dbReference type="Proteomes" id="UP000520198">
    <property type="component" value="Unassembled WGS sequence"/>
</dbReference>
<dbReference type="EC" id="2.7.13.3" evidence="2"/>
<dbReference type="SUPFAM" id="SSF55781">
    <property type="entry name" value="GAF domain-like"/>
    <property type="match status" value="1"/>
</dbReference>
<dbReference type="SMART" id="SM00220">
    <property type="entry name" value="S_TKc"/>
    <property type="match status" value="1"/>
</dbReference>
<accession>A0A7Y6UR18</accession>
<dbReference type="PANTHER" id="PTHR43642:SF1">
    <property type="entry name" value="HYBRID SIGNAL TRANSDUCTION HISTIDINE KINASE G"/>
    <property type="match status" value="1"/>
</dbReference>
<comment type="catalytic activity">
    <reaction evidence="1">
        <text>ATP + protein L-histidine = ADP + protein N-phospho-L-histidine.</text>
        <dbReference type="EC" id="2.7.13.3"/>
    </reaction>
</comment>
<dbReference type="InterPro" id="IPR029016">
    <property type="entry name" value="GAF-like_dom_sf"/>
</dbReference>
<dbReference type="NCBIfam" id="TIGR00229">
    <property type="entry name" value="sensory_box"/>
    <property type="match status" value="1"/>
</dbReference>
<dbReference type="Pfam" id="PF01590">
    <property type="entry name" value="GAF"/>
    <property type="match status" value="1"/>
</dbReference>
<dbReference type="Pfam" id="PF02518">
    <property type="entry name" value="HATPase_c"/>
    <property type="match status" value="1"/>
</dbReference>
<sequence>MRHIGKGNSIDDHGLRDKPLDLSSYALEPLLHNGEFVISRARPKGQARDHCSILVLSHISDQPSPSQLRLLKGEFALRGELSSNWALCPIDLVQHEGRISLVYSDPMAEPLLRLLRPLHTDTSFDANQLGLSMEVGRYLKIASNVAAAVRQMHQTGIIHKDIKTAHIFVNETTDQVWLTGFGIASRTTRERQSQRPPEALAGTLAYMAPEQTGRMNRSVDSRSDLYALGVTLYEMVTGSLPFSAADPMEWVHCHIARQPVPPADRVSGLPVAISAIVMKLLAKTAGERYQTAAGLEHDLRRCLNQLGAHGRIDEFVLGEHDVPDRLLVPEKLYGREGEAEALLHAFERIADGAPPEFVVLSGYSGIGKSSVVNELQPVLIANNGLFAGGKFDQVKRDIPYATLAQAFQGLVRMLLAKSDSDLETWSADIRNALGQNGAIVVDLVPELKFVIGEPPTGPEFSAQDGQRQLHLVFRRFLAVFARKEHPLVLFLDDLQWLDVATLELLEDLLTQQGTKYILFVGAYRDNEVTASHPLMATLNRLKRSGVIVKDIGLAPLTFQHTNSLIADALRSDVDHTYSLAELVHEKAGGNPFFVIQFLSALTEEKLLMLSPDLVWQWKSDRIGAKAYSENVVALMTSKLSRLPHRTLQVLQLLACFGNNVDLAHLEMVNENVEHDLQHALRTELVLVSDGCCRFVHDRIQEAAYSLVPEPERAELHLRIGRRLATRTPPEQLGENIFEIVAQFNQSGDLVVSDTEKEQLAEFSLMAARRAKSSTVYLSALAYLERGLTLLSNDGWQRRPELMFALASLQAECEFLTGRLAAAEERLASLSTLAANLVDRASIASLRIDLYTALSRNDRAVEVCLEYLGKLGSEIPAHPTADAARREYERTWSLIGGSDIEDLAALPQTQDPEVVATMRVLGRSLSPALFTDANLLSVLVCQMTNLGLEHGHAGLSCDAYVWLGMIAGPHFGDYREGYRFGALGYELLQRMGSGQFRAHILESFATLIIPWTKHLRTARDLMHNAFDAATSVGDLTTASYCGSDIFGLLLAAGDPLVEIQDESVRALEFSRQVRFDMIADITSAQLALVLTLRGLTPTFGNLDHANFNEESYELKLKAESTVALVACWYWIRKLQARYFAGDFATAVDASFNAQRQLWTSPSFIETAEAHFYGALSQAAACDQTLPDWRERYLKAIVEHHTRLEEWAVHCPENFDCRATLIGAEIARLEGRHLTAQRLYEAAIKSARSNAFVHIEALASELAARFHDTSGLETISHSYLRNARQCYLRWGADGKVRQLDGLFPNLNLVASEQAPSTTSVGSPVDQLDLATVLKVSQAISSEIVFDSLVNTLMRIAMEQAGAERALLILMRDGEPRIVAEATTGRETIVVQLHDERPTSHDLPEGVLQYSQHTQELVIIDDASVQNLFSTDPYMDQRRPRSILCLPVSSQAKPLGALYLENNLTPGAFTPARTAVLKLLASQAAISIENSYLYRDLAEREARIRRLVDADIIGIFIWEFNGRILEANNAFLQMLGYDHDDLAAGRLSWRNLLPRAWNETDDRLLVQLREQRTLQPFESEYFHKNGTPVPVLIGVATYGGSDQGVAYVLDLSERKQAQEALDAARNELAHAARTMSLGVLTASIAHEISQPLSGIITNANTSLRMLAADPPNIEGARETARRTLRDGNRASEVIARLRALFSKKPAAIEDVDLNMAARAVVELSSHELQKNRIALEIELGDHLPLVAGDRVQLQQVILNLLLNACDALSGVNDRPRRITIKTDLDQGGEIRLTVQDNGVGIDANTSNQLFNAFYTTKDHGMGIGLSVSRSIIERHDGRIWASPTEGRGALFTITLPAAPPQRYSS</sequence>
<dbReference type="RefSeq" id="WP_176356218.1">
    <property type="nucleotide sequence ID" value="NZ_JABWDU010000011.1"/>
</dbReference>
<dbReference type="PANTHER" id="PTHR43642">
    <property type="entry name" value="HYBRID SIGNAL TRANSDUCTION HISTIDINE KINASE G"/>
    <property type="match status" value="1"/>
</dbReference>
<dbReference type="SMART" id="SM00065">
    <property type="entry name" value="GAF"/>
    <property type="match status" value="1"/>
</dbReference>
<evidence type="ECO:0000256" key="1">
    <source>
        <dbReference type="ARBA" id="ARBA00000085"/>
    </source>
</evidence>
<dbReference type="CDD" id="cd00082">
    <property type="entry name" value="HisKA"/>
    <property type="match status" value="1"/>
</dbReference>
<dbReference type="InterPro" id="IPR003661">
    <property type="entry name" value="HisK_dim/P_dom"/>
</dbReference>
<evidence type="ECO:0000256" key="2">
    <source>
        <dbReference type="ARBA" id="ARBA00012438"/>
    </source>
</evidence>
<evidence type="ECO:0000256" key="4">
    <source>
        <dbReference type="SAM" id="Coils"/>
    </source>
</evidence>
<dbReference type="Gene3D" id="1.10.510.10">
    <property type="entry name" value="Transferase(Phosphotransferase) domain 1"/>
    <property type="match status" value="1"/>
</dbReference>
<dbReference type="SUPFAM" id="SSF55785">
    <property type="entry name" value="PYP-like sensor domain (PAS domain)"/>
    <property type="match status" value="1"/>
</dbReference>
<feature type="domain" description="PAS" evidence="7">
    <location>
        <begin position="1497"/>
        <end position="1539"/>
    </location>
</feature>
<dbReference type="CDD" id="cd14014">
    <property type="entry name" value="STKc_PknB_like"/>
    <property type="match status" value="1"/>
</dbReference>
<dbReference type="SUPFAM" id="SSF52540">
    <property type="entry name" value="P-loop containing nucleoside triphosphate hydrolases"/>
    <property type="match status" value="1"/>
</dbReference>
<dbReference type="PRINTS" id="PR00344">
    <property type="entry name" value="BCTRLSENSOR"/>
</dbReference>
<dbReference type="Gene3D" id="3.30.565.10">
    <property type="entry name" value="Histidine kinase-like ATPase, C-terminal domain"/>
    <property type="match status" value="1"/>
</dbReference>
<dbReference type="GO" id="GO:0005524">
    <property type="term" value="F:ATP binding"/>
    <property type="evidence" value="ECO:0007669"/>
    <property type="project" value="InterPro"/>
</dbReference>
<dbReference type="InterPro" id="IPR036097">
    <property type="entry name" value="HisK_dim/P_sf"/>
</dbReference>
<dbReference type="Gene3D" id="3.40.50.300">
    <property type="entry name" value="P-loop containing nucleotide triphosphate hydrolases"/>
    <property type="match status" value="1"/>
</dbReference>
<dbReference type="SUPFAM" id="SSF47384">
    <property type="entry name" value="Homodimeric domain of signal transducing histidine kinase"/>
    <property type="match status" value="1"/>
</dbReference>
<feature type="coiled-coil region" evidence="4">
    <location>
        <begin position="805"/>
        <end position="839"/>
    </location>
</feature>
<dbReference type="InterPro" id="IPR035965">
    <property type="entry name" value="PAS-like_dom_sf"/>
</dbReference>
<dbReference type="InterPro" id="IPR027417">
    <property type="entry name" value="P-loop_NTPase"/>
</dbReference>
<dbReference type="SUPFAM" id="SSF55874">
    <property type="entry name" value="ATPase domain of HSP90 chaperone/DNA topoisomerase II/histidine kinase"/>
    <property type="match status" value="1"/>
</dbReference>